<protein>
    <submittedName>
        <fullName evidence="2">Uncharacterized protein</fullName>
    </submittedName>
</protein>
<dbReference type="EMBL" id="JAVHNS010000013">
    <property type="protein sequence ID" value="KAK6337536.1"/>
    <property type="molecule type" value="Genomic_DNA"/>
</dbReference>
<proteinExistence type="predicted"/>
<evidence type="ECO:0000256" key="1">
    <source>
        <dbReference type="SAM" id="SignalP"/>
    </source>
</evidence>
<reference evidence="2 3" key="1">
    <citation type="submission" date="2019-10" db="EMBL/GenBank/DDBJ databases">
        <authorList>
            <person name="Palmer J.M."/>
        </authorList>
    </citation>
    <scope>NUCLEOTIDE SEQUENCE [LARGE SCALE GENOMIC DNA]</scope>
    <source>
        <strain evidence="2 3">TWF730</strain>
    </source>
</reference>
<evidence type="ECO:0000313" key="2">
    <source>
        <dbReference type="EMBL" id="KAK6337536.1"/>
    </source>
</evidence>
<organism evidence="2 3">
    <name type="scientific">Orbilia blumenaviensis</name>
    <dbReference type="NCBI Taxonomy" id="1796055"/>
    <lineage>
        <taxon>Eukaryota</taxon>
        <taxon>Fungi</taxon>
        <taxon>Dikarya</taxon>
        <taxon>Ascomycota</taxon>
        <taxon>Pezizomycotina</taxon>
        <taxon>Orbiliomycetes</taxon>
        <taxon>Orbiliales</taxon>
        <taxon>Orbiliaceae</taxon>
        <taxon>Orbilia</taxon>
    </lineage>
</organism>
<gene>
    <name evidence="2" type="ORF">TWF730_002933</name>
</gene>
<accession>A0AAV9UBI2</accession>
<feature type="signal peptide" evidence="1">
    <location>
        <begin position="1"/>
        <end position="18"/>
    </location>
</feature>
<dbReference type="AlphaFoldDB" id="A0AAV9UBI2"/>
<name>A0AAV9UBI2_9PEZI</name>
<keyword evidence="1" id="KW-0732">Signal</keyword>
<evidence type="ECO:0000313" key="3">
    <source>
        <dbReference type="Proteomes" id="UP001373714"/>
    </source>
</evidence>
<keyword evidence="3" id="KW-1185">Reference proteome</keyword>
<sequence>MQLSFILASVALLATAQAAAINMPSTSVKRADVDCDKVVPSPTSLDNATKGECKVLCKWAKQSGNWAEFNENCMEN</sequence>
<dbReference type="Proteomes" id="UP001373714">
    <property type="component" value="Unassembled WGS sequence"/>
</dbReference>
<comment type="caution">
    <text evidence="2">The sequence shown here is derived from an EMBL/GenBank/DDBJ whole genome shotgun (WGS) entry which is preliminary data.</text>
</comment>
<feature type="chain" id="PRO_5043754336" evidence="1">
    <location>
        <begin position="19"/>
        <end position="76"/>
    </location>
</feature>